<name>A0AAV2ZCS6_9STRA</name>
<protein>
    <recommendedName>
        <fullName evidence="1">UBC core domain-containing protein</fullName>
    </recommendedName>
</protein>
<evidence type="ECO:0000313" key="3">
    <source>
        <dbReference type="Proteomes" id="UP001146120"/>
    </source>
</evidence>
<organism evidence="2 3">
    <name type="scientific">Lagenidium giganteum</name>
    <dbReference type="NCBI Taxonomy" id="4803"/>
    <lineage>
        <taxon>Eukaryota</taxon>
        <taxon>Sar</taxon>
        <taxon>Stramenopiles</taxon>
        <taxon>Oomycota</taxon>
        <taxon>Peronosporomycetes</taxon>
        <taxon>Pythiales</taxon>
        <taxon>Pythiaceae</taxon>
    </lineage>
</organism>
<proteinExistence type="predicted"/>
<dbReference type="Gene3D" id="3.10.110.10">
    <property type="entry name" value="Ubiquitin Conjugating Enzyme"/>
    <property type="match status" value="1"/>
</dbReference>
<evidence type="ECO:0000259" key="1">
    <source>
        <dbReference type="PROSITE" id="PS50127"/>
    </source>
</evidence>
<dbReference type="PANTHER" id="PTHR34786">
    <property type="entry name" value="OS09G0504900 PROTEIN"/>
    <property type="match status" value="1"/>
</dbReference>
<dbReference type="Proteomes" id="UP001146120">
    <property type="component" value="Unassembled WGS sequence"/>
</dbReference>
<dbReference type="InterPro" id="IPR016135">
    <property type="entry name" value="UBQ-conjugating_enzyme/RWD"/>
</dbReference>
<keyword evidence="3" id="KW-1185">Reference proteome</keyword>
<dbReference type="SMART" id="SM00212">
    <property type="entry name" value="UBCc"/>
    <property type="match status" value="1"/>
</dbReference>
<dbReference type="AlphaFoldDB" id="A0AAV2ZCS6"/>
<dbReference type="Pfam" id="PF00179">
    <property type="entry name" value="UQ_con"/>
    <property type="match status" value="1"/>
</dbReference>
<dbReference type="Pfam" id="PF14780">
    <property type="entry name" value="NEPRO_N"/>
    <property type="match status" value="1"/>
</dbReference>
<dbReference type="PANTHER" id="PTHR34786:SF1">
    <property type="entry name" value="OS09G0504900 PROTEIN"/>
    <property type="match status" value="1"/>
</dbReference>
<reference evidence="2" key="2">
    <citation type="journal article" date="2023" name="Microbiol Resour">
        <title>Decontamination and Annotation of the Draft Genome Sequence of the Oomycete Lagenidium giganteum ARSEF 373.</title>
        <authorList>
            <person name="Morgan W.R."/>
            <person name="Tartar A."/>
        </authorList>
    </citation>
    <scope>NUCLEOTIDE SEQUENCE</scope>
    <source>
        <strain evidence="2">ARSEF 373</strain>
    </source>
</reference>
<dbReference type="InterPro" id="IPR027951">
    <property type="entry name" value="Nepro_N"/>
</dbReference>
<dbReference type="EMBL" id="DAKRPA010000001">
    <property type="protein sequence ID" value="DBA05263.1"/>
    <property type="molecule type" value="Genomic_DNA"/>
</dbReference>
<dbReference type="PROSITE" id="PS50127">
    <property type="entry name" value="UBC_2"/>
    <property type="match status" value="1"/>
</dbReference>
<dbReference type="SUPFAM" id="SSF54495">
    <property type="entry name" value="UBC-like"/>
    <property type="match status" value="1"/>
</dbReference>
<accession>A0AAV2ZCS6</accession>
<comment type="caution">
    <text evidence="2">The sequence shown here is derived from an EMBL/GenBank/DDBJ whole genome shotgun (WGS) entry which is preliminary data.</text>
</comment>
<sequence length="456" mass="51546">MSAMYMRSDLAALRVRKDVNELSKAKFTCTQVKTKVDFPDGVDNMFQLIFTISIAEVQGPYANGDFTFFVEIPKTYPFHAPVVTCTTRVWHPNVDLETGRVMMPILGQDWRPVLSINTVLLGLQLIFLEPGIQYAMNKQAAELLLSDPIEFRRQVQAILCGGKFYGYEFPAHPRQLEQRRKVWGLQTKRPRDLDNDQLWKSDTNPSSSYMPYGSMSVADNSVTMWKRARHSFRDSSSMAPGGDVTMEMTEQAALDKLRLDAESTLNAVDVLREEIVLFQKTMYKNHSQHRRAPFYQHLQQVKRGVRDISLPDIKDVFVQSGAVLDSMRLGPGVHHIAWKALSSTIKTDVDAVLRRLVAFAEQATKIIDAAQKAYKGLAAQFAMTYFMPFALTMNSMLGRLVMLFKALLVRAIEVHAGVTLLYLNEVTKSNPLRAKVTAVQLTGYQMPARVIEIANI</sequence>
<feature type="domain" description="UBC core" evidence="1">
    <location>
        <begin position="10"/>
        <end position="164"/>
    </location>
</feature>
<gene>
    <name evidence="2" type="ORF">N0F65_007425</name>
</gene>
<evidence type="ECO:0000313" key="2">
    <source>
        <dbReference type="EMBL" id="DBA05263.1"/>
    </source>
</evidence>
<dbReference type="InterPro" id="IPR000608">
    <property type="entry name" value="UBC"/>
</dbReference>
<dbReference type="CDD" id="cd23794">
    <property type="entry name" value="UBCc_UBE2F_UBE2M"/>
    <property type="match status" value="1"/>
</dbReference>
<reference evidence="2" key="1">
    <citation type="submission" date="2022-11" db="EMBL/GenBank/DDBJ databases">
        <authorList>
            <person name="Morgan W.R."/>
            <person name="Tartar A."/>
        </authorList>
    </citation>
    <scope>NUCLEOTIDE SEQUENCE</scope>
    <source>
        <strain evidence="2">ARSEF 373</strain>
    </source>
</reference>